<gene>
    <name evidence="2" type="ORF">LS73_001295</name>
    <name evidence="1" type="ORF">NCTC12714_00045</name>
</gene>
<reference evidence="2 3" key="1">
    <citation type="journal article" date="2014" name="Genome Announc.">
        <title>Draft genome sequences of eight enterohepatic helicobacter species isolated from both laboratory and wild rodents.</title>
        <authorList>
            <person name="Sheh A."/>
            <person name="Shen Z."/>
            <person name="Fox J.G."/>
        </authorList>
    </citation>
    <scope>NUCLEOTIDE SEQUENCE [LARGE SCALE GENOMIC DNA]</scope>
    <source>
        <strain evidence="2 3">ST1</strain>
    </source>
</reference>
<accession>A0A377PRX0</accession>
<name>A0A377PRX0_9HELI</name>
<dbReference type="EMBL" id="JRPD02000002">
    <property type="protein sequence ID" value="TLE01349.1"/>
    <property type="molecule type" value="Genomic_DNA"/>
</dbReference>
<evidence type="ECO:0000313" key="2">
    <source>
        <dbReference type="EMBL" id="TLE01349.1"/>
    </source>
</evidence>
<sequence>MAQRYKSLIFSAIFSTILLNDAHAYRCKETSCSDIRVGLGAFHSNFKFNYDNGSKAEYNNTGGYLSIYAGKYWKWAAFDTNINLGIGSSNVFNNNLLVKNYGGFIGVDFSIGTNLGSLKTPILLLLTVGSDGYDLAWRNREHKLGISMPFIGTSVAGLKTINKNIDIEYSLRYGYIFGGAYEIHAMSNKSFLNGGHRIEASIGMLLRQDMSNLSQFEIDRKLDFYIQLKGIYRNVNASDIIIVNSKAINYPANNSFAILFEFGIASHLNSRFESYDTSTHDMLPPLKAPNIDNKPPLTNIIY</sequence>
<dbReference type="EMBL" id="UGJE01000002">
    <property type="protein sequence ID" value="STQ85270.1"/>
    <property type="molecule type" value="Genomic_DNA"/>
</dbReference>
<dbReference type="RefSeq" id="WP_104692105.1">
    <property type="nucleotide sequence ID" value="NZ_FZML01000017.1"/>
</dbReference>
<dbReference type="Proteomes" id="UP000255139">
    <property type="component" value="Unassembled WGS sequence"/>
</dbReference>
<evidence type="ECO:0000313" key="3">
    <source>
        <dbReference type="Proteomes" id="UP000029922"/>
    </source>
</evidence>
<keyword evidence="4" id="KW-1185">Reference proteome</keyword>
<protein>
    <submittedName>
        <fullName evidence="1">Uncharacterized protein</fullName>
    </submittedName>
</protein>
<dbReference type="Proteomes" id="UP000029922">
    <property type="component" value="Unassembled WGS sequence"/>
</dbReference>
<evidence type="ECO:0000313" key="4">
    <source>
        <dbReference type="Proteomes" id="UP000255139"/>
    </source>
</evidence>
<dbReference type="AlphaFoldDB" id="A0A377PRX0"/>
<dbReference type="OrthoDB" id="5329653at2"/>
<reference evidence="1 4" key="2">
    <citation type="submission" date="2018-06" db="EMBL/GenBank/DDBJ databases">
        <authorList>
            <consortium name="Pathogen Informatics"/>
            <person name="Doyle S."/>
        </authorList>
    </citation>
    <scope>NUCLEOTIDE SEQUENCE [LARGE SCALE GENOMIC DNA]</scope>
    <source>
        <strain evidence="1 4">NCTC12714</strain>
    </source>
</reference>
<evidence type="ECO:0000313" key="1">
    <source>
        <dbReference type="EMBL" id="STQ85270.1"/>
    </source>
</evidence>
<organism evidence="1 4">
    <name type="scientific">Helicobacter muridarum</name>
    <dbReference type="NCBI Taxonomy" id="216"/>
    <lineage>
        <taxon>Bacteria</taxon>
        <taxon>Pseudomonadati</taxon>
        <taxon>Campylobacterota</taxon>
        <taxon>Epsilonproteobacteria</taxon>
        <taxon>Campylobacterales</taxon>
        <taxon>Helicobacteraceae</taxon>
        <taxon>Helicobacter</taxon>
    </lineage>
</organism>
<proteinExistence type="predicted"/>